<dbReference type="Pfam" id="PF16508">
    <property type="entry name" value="NIBRIN_BRCT_II"/>
    <property type="match status" value="1"/>
</dbReference>
<evidence type="ECO:0000256" key="4">
    <source>
        <dbReference type="ARBA" id="ARBA00022763"/>
    </source>
</evidence>
<dbReference type="EMBL" id="CH940647">
    <property type="protein sequence ID" value="EDW69417.2"/>
    <property type="molecule type" value="Genomic_DNA"/>
</dbReference>
<dbReference type="GO" id="GO:0030870">
    <property type="term" value="C:Mre11 complex"/>
    <property type="evidence" value="ECO:0007669"/>
    <property type="project" value="InterPro"/>
</dbReference>
<dbReference type="OrthoDB" id="552194at2759"/>
<feature type="domain" description="FHA" evidence="10">
    <location>
        <begin position="23"/>
        <end position="72"/>
    </location>
</feature>
<dbReference type="PANTHER" id="PTHR12162">
    <property type="entry name" value="NIBRIN-RELATED"/>
    <property type="match status" value="1"/>
</dbReference>
<accession>B4LGH9</accession>
<dbReference type="AlphaFoldDB" id="B4LGH9"/>
<organism evidence="11 12">
    <name type="scientific">Drosophila virilis</name>
    <name type="common">Fruit fly</name>
    <dbReference type="NCBI Taxonomy" id="7244"/>
    <lineage>
        <taxon>Eukaryota</taxon>
        <taxon>Metazoa</taxon>
        <taxon>Ecdysozoa</taxon>
        <taxon>Arthropoda</taxon>
        <taxon>Hexapoda</taxon>
        <taxon>Insecta</taxon>
        <taxon>Pterygota</taxon>
        <taxon>Neoptera</taxon>
        <taxon>Endopterygota</taxon>
        <taxon>Diptera</taxon>
        <taxon>Brachycera</taxon>
        <taxon>Muscomorpha</taxon>
        <taxon>Ephydroidea</taxon>
        <taxon>Drosophilidae</taxon>
        <taxon>Drosophila</taxon>
    </lineage>
</organism>
<comment type="subcellular location">
    <subcellularLocation>
        <location evidence="2">Chromosome</location>
    </subcellularLocation>
    <subcellularLocation>
        <location evidence="1">Nucleus</location>
    </subcellularLocation>
</comment>
<dbReference type="SUPFAM" id="SSF52113">
    <property type="entry name" value="BRCT domain"/>
    <property type="match status" value="1"/>
</dbReference>
<evidence type="ECO:0000256" key="7">
    <source>
        <dbReference type="ARBA" id="ARBA00023306"/>
    </source>
</evidence>
<feature type="region of interest" description="Disordered" evidence="9">
    <location>
        <begin position="431"/>
        <end position="573"/>
    </location>
</feature>
<dbReference type="GO" id="GO:0005694">
    <property type="term" value="C:chromosome"/>
    <property type="evidence" value="ECO:0007669"/>
    <property type="project" value="UniProtKB-SubCell"/>
</dbReference>
<keyword evidence="4" id="KW-0227">DNA damage</keyword>
<dbReference type="PANTHER" id="PTHR12162:SF0">
    <property type="entry name" value="NIBRIN"/>
    <property type="match status" value="1"/>
</dbReference>
<feature type="region of interest" description="Disordered" evidence="9">
    <location>
        <begin position="367"/>
        <end position="400"/>
    </location>
</feature>
<dbReference type="STRING" id="7244.B4LGH9"/>
<dbReference type="FunFam" id="3.40.50.10980:FF:000001">
    <property type="entry name" value="Nibrin"/>
    <property type="match status" value="1"/>
</dbReference>
<keyword evidence="7" id="KW-0131">Cell cycle</keyword>
<dbReference type="Pfam" id="PF00533">
    <property type="entry name" value="BRCT"/>
    <property type="match status" value="1"/>
</dbReference>
<keyword evidence="6" id="KW-0539">Nucleus</keyword>
<evidence type="ECO:0000256" key="2">
    <source>
        <dbReference type="ARBA" id="ARBA00004286"/>
    </source>
</evidence>
<dbReference type="InterPro" id="IPR040227">
    <property type="entry name" value="Nibrin-rel"/>
</dbReference>
<evidence type="ECO:0000313" key="12">
    <source>
        <dbReference type="Proteomes" id="UP000008792"/>
    </source>
</evidence>
<dbReference type="InterPro" id="IPR043014">
    <property type="entry name" value="Nibrin_BRCT2_sf"/>
</dbReference>
<evidence type="ECO:0000313" key="11">
    <source>
        <dbReference type="EMBL" id="EDW69417.2"/>
    </source>
</evidence>
<keyword evidence="12" id="KW-1185">Reference proteome</keyword>
<dbReference type="InterPro" id="IPR001357">
    <property type="entry name" value="BRCT_dom"/>
</dbReference>
<evidence type="ECO:0000259" key="10">
    <source>
        <dbReference type="PROSITE" id="PS50006"/>
    </source>
</evidence>
<gene>
    <name evidence="11" type="primary">Dvir\GJ13224</name>
    <name evidence="11" type="ORF">Dvir_GJ13224</name>
</gene>
<dbReference type="InterPro" id="IPR000253">
    <property type="entry name" value="FHA_dom"/>
</dbReference>
<dbReference type="FunCoup" id="B4LGH9">
    <property type="interactions" value="60"/>
</dbReference>
<dbReference type="HOGENOM" id="CLU_371846_0_0_1"/>
<evidence type="ECO:0000256" key="6">
    <source>
        <dbReference type="ARBA" id="ARBA00023242"/>
    </source>
</evidence>
<keyword evidence="3" id="KW-0158">Chromosome</keyword>
<feature type="compositionally biased region" description="Acidic residues" evidence="9">
    <location>
        <begin position="545"/>
        <end position="555"/>
    </location>
</feature>
<feature type="compositionally biased region" description="Polar residues" evidence="9">
    <location>
        <begin position="491"/>
        <end position="511"/>
    </location>
</feature>
<sequence>MFVLTRVDSDKEKFILIPSKGMYTIGRLSTDFILAKDLSISRSHVRLCLPSAGSAEALTVEDLGSRYGTFINDDIKRNKKLNAKTPTPIQVGDKVRFGALENVWQLSQLKLITTASALSRAELQELNQLIKPLNGTILPTWTDECSHLTMNTVTITVKLLHALLQNKPIVRVEFWRELLKFARRLHVSEDWPRPADFAPVQPADMPSIKWRPERTKLFAGKTFVFMNRKHLDMYGPVVQKASGACKDLNSGVRKQFLTKSNVVVIQYVTSTQSQATETIFSVQGILEQAGLRPIPDYEIGLAILHCSMDKFCNPSHKITENSLATTESMDSSILVPNTERTQTERCRQNNASEFVVAESQRSEIYALSAESENPESEPQSNPTKQSKTKPHSKKNNAIYLDSSDEDIEVVEQLTKKPKALIENGSKRKIDHVVDSSDDIQPEPHQLRKRTKTSTRHSSAQAAQEKEKKPDTLANEEDLVDDCQLAKKKANDLSQKQPATNASRRSTRSHPQVEQIMVQTKAPASPRRSPRGKQTAGKATLSIAQSDDDSEQDEELFQFKTQTPASVERAPFRPTEVNIESNSVLAEKSVPSPQVNKPARISVRNFLEKSQTHVASQNCGSTASQTRKRVRLQLINESDSDDNENLFQFGGAKKLKQTVGSSRSDNDSNDEDLFNFKARAQQEHSKAESDDDDQDSVCTEPFVPETKIKSKYIVSKPKERPRKVDISAWLSCSGLHEDVKSEPKPDPDILQMDADTVKEETEDDKEKLEHLKWLASIKDSIQVRMCNMSICLRGPDETDAANTTENKYSHRKNFKKFAKKGNVHSQRHIVGLKRMQLAEGMVSDL</sequence>
<dbReference type="KEGG" id="dvi:6622930"/>
<dbReference type="InterPro" id="IPR032429">
    <property type="entry name" value="Nibrin_BRCT2"/>
</dbReference>
<evidence type="ECO:0000256" key="8">
    <source>
        <dbReference type="ARBA" id="ARBA00044757"/>
    </source>
</evidence>
<dbReference type="InParanoid" id="B4LGH9"/>
<dbReference type="CDD" id="cd22667">
    <property type="entry name" value="FHA_NBN"/>
    <property type="match status" value="1"/>
</dbReference>
<evidence type="ECO:0000256" key="9">
    <source>
        <dbReference type="SAM" id="MobiDB-lite"/>
    </source>
</evidence>
<dbReference type="Gene3D" id="2.60.200.20">
    <property type="match status" value="1"/>
</dbReference>
<dbReference type="Gene3D" id="3.40.50.10190">
    <property type="entry name" value="BRCT domain"/>
    <property type="match status" value="1"/>
</dbReference>
<feature type="region of interest" description="Disordered" evidence="9">
    <location>
        <begin position="679"/>
        <end position="700"/>
    </location>
</feature>
<keyword evidence="5" id="KW-0234">DNA repair</keyword>
<comment type="similarity">
    <text evidence="8">Belongs to the Nibrin family.</text>
</comment>
<dbReference type="Proteomes" id="UP000008792">
    <property type="component" value="Unassembled WGS sequence"/>
</dbReference>
<dbReference type="SUPFAM" id="SSF49879">
    <property type="entry name" value="SMAD/FHA domain"/>
    <property type="match status" value="1"/>
</dbReference>
<proteinExistence type="inferred from homology"/>
<evidence type="ECO:0000256" key="1">
    <source>
        <dbReference type="ARBA" id="ARBA00004123"/>
    </source>
</evidence>
<dbReference type="GO" id="GO:0007095">
    <property type="term" value="P:mitotic G2 DNA damage checkpoint signaling"/>
    <property type="evidence" value="ECO:0007669"/>
    <property type="project" value="InterPro"/>
</dbReference>
<dbReference type="InterPro" id="IPR036420">
    <property type="entry name" value="BRCT_dom_sf"/>
</dbReference>
<protein>
    <recommendedName>
        <fullName evidence="10">FHA domain-containing protein</fullName>
    </recommendedName>
</protein>
<name>B4LGH9_DROVI</name>
<evidence type="ECO:0000256" key="3">
    <source>
        <dbReference type="ARBA" id="ARBA00022454"/>
    </source>
</evidence>
<dbReference type="GO" id="GO:0000724">
    <property type="term" value="P:double-strand break repair via homologous recombination"/>
    <property type="evidence" value="ECO:0007669"/>
    <property type="project" value="TreeGrafter"/>
</dbReference>
<dbReference type="CDD" id="cd17741">
    <property type="entry name" value="BRCT_nibrin"/>
    <property type="match status" value="1"/>
</dbReference>
<dbReference type="GO" id="GO:0003684">
    <property type="term" value="F:damaged DNA binding"/>
    <property type="evidence" value="ECO:0007669"/>
    <property type="project" value="TreeGrafter"/>
</dbReference>
<dbReference type="PROSITE" id="PS50006">
    <property type="entry name" value="FHA_DOMAIN"/>
    <property type="match status" value="1"/>
</dbReference>
<reference evidence="11 12" key="1">
    <citation type="journal article" date="2007" name="Nature">
        <title>Evolution of genes and genomes on the Drosophila phylogeny.</title>
        <authorList>
            <consortium name="Drosophila 12 Genomes Consortium"/>
            <person name="Clark A.G."/>
            <person name="Eisen M.B."/>
            <person name="Smith D.R."/>
            <person name="Bergman C.M."/>
            <person name="Oliver B."/>
            <person name="Markow T.A."/>
            <person name="Kaufman T.C."/>
            <person name="Kellis M."/>
            <person name="Gelbart W."/>
            <person name="Iyer V.N."/>
            <person name="Pollard D.A."/>
            <person name="Sackton T.B."/>
            <person name="Larracuente A.M."/>
            <person name="Singh N.D."/>
            <person name="Abad J.P."/>
            <person name="Abt D.N."/>
            <person name="Adryan B."/>
            <person name="Aguade M."/>
            <person name="Akashi H."/>
            <person name="Anderson W.W."/>
            <person name="Aquadro C.F."/>
            <person name="Ardell D.H."/>
            <person name="Arguello R."/>
            <person name="Artieri C.G."/>
            <person name="Barbash D.A."/>
            <person name="Barker D."/>
            <person name="Barsanti P."/>
            <person name="Batterham P."/>
            <person name="Batzoglou S."/>
            <person name="Begun D."/>
            <person name="Bhutkar A."/>
            <person name="Blanco E."/>
            <person name="Bosak S.A."/>
            <person name="Bradley R.K."/>
            <person name="Brand A.D."/>
            <person name="Brent M.R."/>
            <person name="Brooks A.N."/>
            <person name="Brown R.H."/>
            <person name="Butlin R.K."/>
            <person name="Caggese C."/>
            <person name="Calvi B.R."/>
            <person name="Bernardo de Carvalho A."/>
            <person name="Caspi A."/>
            <person name="Castrezana S."/>
            <person name="Celniker S.E."/>
            <person name="Chang J.L."/>
            <person name="Chapple C."/>
            <person name="Chatterji S."/>
            <person name="Chinwalla A."/>
            <person name="Civetta A."/>
            <person name="Clifton S.W."/>
            <person name="Comeron J.M."/>
            <person name="Costello J.C."/>
            <person name="Coyne J.A."/>
            <person name="Daub J."/>
            <person name="David R.G."/>
            <person name="Delcher A.L."/>
            <person name="Delehaunty K."/>
            <person name="Do C.B."/>
            <person name="Ebling H."/>
            <person name="Edwards K."/>
            <person name="Eickbush T."/>
            <person name="Evans J.D."/>
            <person name="Filipski A."/>
            <person name="Findeiss S."/>
            <person name="Freyhult E."/>
            <person name="Fulton L."/>
            <person name="Fulton R."/>
            <person name="Garcia A.C."/>
            <person name="Gardiner A."/>
            <person name="Garfield D.A."/>
            <person name="Garvin B.E."/>
            <person name="Gibson G."/>
            <person name="Gilbert D."/>
            <person name="Gnerre S."/>
            <person name="Godfrey J."/>
            <person name="Good R."/>
            <person name="Gotea V."/>
            <person name="Gravely B."/>
            <person name="Greenberg A.J."/>
            <person name="Griffiths-Jones S."/>
            <person name="Gross S."/>
            <person name="Guigo R."/>
            <person name="Gustafson E.A."/>
            <person name="Haerty W."/>
            <person name="Hahn M.W."/>
            <person name="Halligan D.L."/>
            <person name="Halpern A.L."/>
            <person name="Halter G.M."/>
            <person name="Han M.V."/>
            <person name="Heger A."/>
            <person name="Hillier L."/>
            <person name="Hinrichs A.S."/>
            <person name="Holmes I."/>
            <person name="Hoskins R.A."/>
            <person name="Hubisz M.J."/>
            <person name="Hultmark D."/>
            <person name="Huntley M.A."/>
            <person name="Jaffe D.B."/>
            <person name="Jagadeeshan S."/>
            <person name="Jeck W.R."/>
            <person name="Johnson J."/>
            <person name="Jones C.D."/>
            <person name="Jordan W.C."/>
            <person name="Karpen G.H."/>
            <person name="Kataoka E."/>
            <person name="Keightley P.D."/>
            <person name="Kheradpour P."/>
            <person name="Kirkness E.F."/>
            <person name="Koerich L.B."/>
            <person name="Kristiansen K."/>
            <person name="Kudrna D."/>
            <person name="Kulathinal R.J."/>
            <person name="Kumar S."/>
            <person name="Kwok R."/>
            <person name="Lander E."/>
            <person name="Langley C.H."/>
            <person name="Lapoint R."/>
            <person name="Lazzaro B.P."/>
            <person name="Lee S.J."/>
            <person name="Levesque L."/>
            <person name="Li R."/>
            <person name="Lin C.F."/>
            <person name="Lin M.F."/>
            <person name="Lindblad-Toh K."/>
            <person name="Llopart A."/>
            <person name="Long M."/>
            <person name="Low L."/>
            <person name="Lozovsky E."/>
            <person name="Lu J."/>
            <person name="Luo M."/>
            <person name="Machado C.A."/>
            <person name="Makalowski W."/>
            <person name="Marzo M."/>
            <person name="Matsuda M."/>
            <person name="Matzkin L."/>
            <person name="McAllister B."/>
            <person name="McBride C.S."/>
            <person name="McKernan B."/>
            <person name="McKernan K."/>
            <person name="Mendez-Lago M."/>
            <person name="Minx P."/>
            <person name="Mollenhauer M.U."/>
            <person name="Montooth K."/>
            <person name="Mount S.M."/>
            <person name="Mu X."/>
            <person name="Myers E."/>
            <person name="Negre B."/>
            <person name="Newfeld S."/>
            <person name="Nielsen R."/>
            <person name="Noor M.A."/>
            <person name="O'Grady P."/>
            <person name="Pachter L."/>
            <person name="Papaceit M."/>
            <person name="Parisi M.J."/>
            <person name="Parisi M."/>
            <person name="Parts L."/>
            <person name="Pedersen J.S."/>
            <person name="Pesole G."/>
            <person name="Phillippy A.M."/>
            <person name="Ponting C.P."/>
            <person name="Pop M."/>
            <person name="Porcelli D."/>
            <person name="Powell J.R."/>
            <person name="Prohaska S."/>
            <person name="Pruitt K."/>
            <person name="Puig M."/>
            <person name="Quesneville H."/>
            <person name="Ram K.R."/>
            <person name="Rand D."/>
            <person name="Rasmussen M.D."/>
            <person name="Reed L.K."/>
            <person name="Reenan R."/>
            <person name="Reily A."/>
            <person name="Remington K.A."/>
            <person name="Rieger T.T."/>
            <person name="Ritchie M.G."/>
            <person name="Robin C."/>
            <person name="Rogers Y.H."/>
            <person name="Rohde C."/>
            <person name="Rozas J."/>
            <person name="Rubenfield M.J."/>
            <person name="Ruiz A."/>
            <person name="Russo S."/>
            <person name="Salzberg S.L."/>
            <person name="Sanchez-Gracia A."/>
            <person name="Saranga D.J."/>
            <person name="Sato H."/>
            <person name="Schaeffer S.W."/>
            <person name="Schatz M.C."/>
            <person name="Schlenke T."/>
            <person name="Schwartz R."/>
            <person name="Segarra C."/>
            <person name="Singh R.S."/>
            <person name="Sirot L."/>
            <person name="Sirota M."/>
            <person name="Sisneros N.B."/>
            <person name="Smith C.D."/>
            <person name="Smith T.F."/>
            <person name="Spieth J."/>
            <person name="Stage D.E."/>
            <person name="Stark A."/>
            <person name="Stephan W."/>
            <person name="Strausberg R.L."/>
            <person name="Strempel S."/>
            <person name="Sturgill D."/>
            <person name="Sutton G."/>
            <person name="Sutton G.G."/>
            <person name="Tao W."/>
            <person name="Teichmann S."/>
            <person name="Tobari Y.N."/>
            <person name="Tomimura Y."/>
            <person name="Tsolas J.M."/>
            <person name="Valente V.L."/>
            <person name="Venter E."/>
            <person name="Venter J.C."/>
            <person name="Vicario S."/>
            <person name="Vieira F.G."/>
            <person name="Vilella A.J."/>
            <person name="Villasante A."/>
            <person name="Walenz B."/>
            <person name="Wang J."/>
            <person name="Wasserman M."/>
            <person name="Watts T."/>
            <person name="Wilson D."/>
            <person name="Wilson R.K."/>
            <person name="Wing R.A."/>
            <person name="Wolfner M.F."/>
            <person name="Wong A."/>
            <person name="Wong G.K."/>
            <person name="Wu C.I."/>
            <person name="Wu G."/>
            <person name="Yamamoto D."/>
            <person name="Yang H.P."/>
            <person name="Yang S.P."/>
            <person name="Yorke J.A."/>
            <person name="Yoshida K."/>
            <person name="Zdobnov E."/>
            <person name="Zhang P."/>
            <person name="Zhang Y."/>
            <person name="Zimin A.V."/>
            <person name="Baldwin J."/>
            <person name="Abdouelleil A."/>
            <person name="Abdulkadir J."/>
            <person name="Abebe A."/>
            <person name="Abera B."/>
            <person name="Abreu J."/>
            <person name="Acer S.C."/>
            <person name="Aftuck L."/>
            <person name="Alexander A."/>
            <person name="An P."/>
            <person name="Anderson E."/>
            <person name="Anderson S."/>
            <person name="Arachi H."/>
            <person name="Azer M."/>
            <person name="Bachantsang P."/>
            <person name="Barry A."/>
            <person name="Bayul T."/>
            <person name="Berlin A."/>
            <person name="Bessette D."/>
            <person name="Bloom T."/>
            <person name="Blye J."/>
            <person name="Boguslavskiy L."/>
            <person name="Bonnet C."/>
            <person name="Boukhgalter B."/>
            <person name="Bourzgui I."/>
            <person name="Brown A."/>
            <person name="Cahill P."/>
            <person name="Channer S."/>
            <person name="Cheshatsang Y."/>
            <person name="Chuda L."/>
            <person name="Citroen M."/>
            <person name="Collymore A."/>
            <person name="Cooke P."/>
            <person name="Costello M."/>
            <person name="D'Aco K."/>
            <person name="Daza R."/>
            <person name="De Haan G."/>
            <person name="DeGray S."/>
            <person name="DeMaso C."/>
            <person name="Dhargay N."/>
            <person name="Dooley K."/>
            <person name="Dooley E."/>
            <person name="Doricent M."/>
            <person name="Dorje P."/>
            <person name="Dorjee K."/>
            <person name="Dupes A."/>
            <person name="Elong R."/>
            <person name="Falk J."/>
            <person name="Farina A."/>
            <person name="Faro S."/>
            <person name="Ferguson D."/>
            <person name="Fisher S."/>
            <person name="Foley C.D."/>
            <person name="Franke A."/>
            <person name="Friedrich D."/>
            <person name="Gadbois L."/>
            <person name="Gearin G."/>
            <person name="Gearin C.R."/>
            <person name="Giannoukos G."/>
            <person name="Goode T."/>
            <person name="Graham J."/>
            <person name="Grandbois E."/>
            <person name="Grewal S."/>
            <person name="Gyaltsen K."/>
            <person name="Hafez N."/>
            <person name="Hagos B."/>
            <person name="Hall J."/>
            <person name="Henson C."/>
            <person name="Hollinger A."/>
            <person name="Honan T."/>
            <person name="Huard M.D."/>
            <person name="Hughes L."/>
            <person name="Hurhula B."/>
            <person name="Husby M.E."/>
            <person name="Kamat A."/>
            <person name="Kanga B."/>
            <person name="Kashin S."/>
            <person name="Khazanovich D."/>
            <person name="Kisner P."/>
            <person name="Lance K."/>
            <person name="Lara M."/>
            <person name="Lee W."/>
            <person name="Lennon N."/>
            <person name="Letendre F."/>
            <person name="LeVine R."/>
            <person name="Lipovsky A."/>
            <person name="Liu X."/>
            <person name="Liu J."/>
            <person name="Liu S."/>
            <person name="Lokyitsang T."/>
            <person name="Lokyitsang Y."/>
            <person name="Lubonja R."/>
            <person name="Lui A."/>
            <person name="MacDonald P."/>
            <person name="Magnisalis V."/>
            <person name="Maru K."/>
            <person name="Matthews C."/>
            <person name="McCusker W."/>
            <person name="McDonough S."/>
            <person name="Mehta T."/>
            <person name="Meldrim J."/>
            <person name="Meneus L."/>
            <person name="Mihai O."/>
            <person name="Mihalev A."/>
            <person name="Mihova T."/>
            <person name="Mittelman R."/>
            <person name="Mlenga V."/>
            <person name="Montmayeur A."/>
            <person name="Mulrain L."/>
            <person name="Navidi A."/>
            <person name="Naylor J."/>
            <person name="Negash T."/>
            <person name="Nguyen T."/>
            <person name="Nguyen N."/>
            <person name="Nicol R."/>
            <person name="Norbu C."/>
            <person name="Norbu N."/>
            <person name="Novod N."/>
            <person name="O'Neill B."/>
            <person name="Osman S."/>
            <person name="Markiewicz E."/>
            <person name="Oyono O.L."/>
            <person name="Patti C."/>
            <person name="Phunkhang P."/>
            <person name="Pierre F."/>
            <person name="Priest M."/>
            <person name="Raghuraman S."/>
            <person name="Rege F."/>
            <person name="Reyes R."/>
            <person name="Rise C."/>
            <person name="Rogov P."/>
            <person name="Ross K."/>
            <person name="Ryan E."/>
            <person name="Settipalli S."/>
            <person name="Shea T."/>
            <person name="Sherpa N."/>
            <person name="Shi L."/>
            <person name="Shih D."/>
            <person name="Sparrow T."/>
            <person name="Spaulding J."/>
            <person name="Stalker J."/>
            <person name="Stange-Thomann N."/>
            <person name="Stavropoulos S."/>
            <person name="Stone C."/>
            <person name="Strader C."/>
            <person name="Tesfaye S."/>
            <person name="Thomson T."/>
            <person name="Thoulutsang Y."/>
            <person name="Thoulutsang D."/>
            <person name="Topham K."/>
            <person name="Topping I."/>
            <person name="Tsamla T."/>
            <person name="Vassiliev H."/>
            <person name="Vo A."/>
            <person name="Wangchuk T."/>
            <person name="Wangdi T."/>
            <person name="Weiand M."/>
            <person name="Wilkinson J."/>
            <person name="Wilson A."/>
            <person name="Yadav S."/>
            <person name="Young G."/>
            <person name="Yu Q."/>
            <person name="Zembek L."/>
            <person name="Zhong D."/>
            <person name="Zimmer A."/>
            <person name="Zwirko Z."/>
            <person name="Jaffe D.B."/>
            <person name="Alvarez P."/>
            <person name="Brockman W."/>
            <person name="Butler J."/>
            <person name="Chin C."/>
            <person name="Gnerre S."/>
            <person name="Grabherr M."/>
            <person name="Kleber M."/>
            <person name="Mauceli E."/>
            <person name="MacCallum I."/>
        </authorList>
    </citation>
    <scope>NUCLEOTIDE SEQUENCE [LARGE SCALE GENOMIC DNA]</scope>
    <source>
        <strain evidence="12">Tucson 15010-1051.87</strain>
    </source>
</reference>
<dbReference type="eggNOG" id="ENOG502QQ7Y">
    <property type="taxonomic scope" value="Eukaryota"/>
</dbReference>
<feature type="compositionally biased region" description="Low complexity" evidence="9">
    <location>
        <begin position="368"/>
        <end position="382"/>
    </location>
</feature>
<dbReference type="InterPro" id="IPR008984">
    <property type="entry name" value="SMAD_FHA_dom_sf"/>
</dbReference>
<dbReference type="Pfam" id="PF00498">
    <property type="entry name" value="FHA"/>
    <property type="match status" value="1"/>
</dbReference>
<dbReference type="Gene3D" id="3.40.50.10980">
    <property type="entry name" value="Nibrin, BRCT2 domain"/>
    <property type="match status" value="1"/>
</dbReference>
<evidence type="ECO:0000256" key="5">
    <source>
        <dbReference type="ARBA" id="ARBA00023204"/>
    </source>
</evidence>